<comment type="caution">
    <text evidence="1">The sequence shown here is derived from an EMBL/GenBank/DDBJ whole genome shotgun (WGS) entry which is preliminary data.</text>
</comment>
<name>A0A2B7X2P5_9EURO</name>
<dbReference type="EMBL" id="PDNB01000153">
    <property type="protein sequence ID" value="PGH02958.1"/>
    <property type="molecule type" value="Genomic_DNA"/>
</dbReference>
<evidence type="ECO:0000313" key="2">
    <source>
        <dbReference type="Proteomes" id="UP000223968"/>
    </source>
</evidence>
<dbReference type="AlphaFoldDB" id="A0A2B7X2P5"/>
<keyword evidence="2" id="KW-1185">Reference proteome</keyword>
<accession>A0A2B7X2P5</accession>
<sequence>MSAIRALLYPLKHLLNASPVPKLHICSFACRTFEDLVKLDDIYRMAHNVLSNGYIDADGQYSSSHASSRVGLYFSAFSQFSPHIDLHVHDEGHEHHVFFSGSGEFKTANYQTLDEWEDEEKLFFWCKTWPATKSAPHMGYLDDAELENYGVAMTYSHRYLVLRLAVSSRKFWWNIFDLYDGIQNPPENNRDELIVRDDSWRGTRPYSWWPGKEVDVAAFLNRWALYETGNKPIQRKITEFFQPLFG</sequence>
<reference evidence="1 2" key="1">
    <citation type="submission" date="2017-10" db="EMBL/GenBank/DDBJ databases">
        <title>Comparative genomics in systemic dimorphic fungi from Ajellomycetaceae.</title>
        <authorList>
            <person name="Munoz J.F."/>
            <person name="Mcewen J.G."/>
            <person name="Clay O.K."/>
            <person name="Cuomo C.A."/>
        </authorList>
    </citation>
    <scope>NUCLEOTIDE SEQUENCE [LARGE SCALE GENOMIC DNA]</scope>
    <source>
        <strain evidence="1 2">UAMH5409</strain>
    </source>
</reference>
<gene>
    <name evidence="1" type="ORF">AJ79_07495</name>
</gene>
<proteinExistence type="predicted"/>
<dbReference type="Proteomes" id="UP000223968">
    <property type="component" value="Unassembled WGS sequence"/>
</dbReference>
<evidence type="ECO:0000313" key="1">
    <source>
        <dbReference type="EMBL" id="PGH02958.1"/>
    </source>
</evidence>
<organism evidence="1 2">
    <name type="scientific">Helicocarpus griseus UAMH5409</name>
    <dbReference type="NCBI Taxonomy" id="1447875"/>
    <lineage>
        <taxon>Eukaryota</taxon>
        <taxon>Fungi</taxon>
        <taxon>Dikarya</taxon>
        <taxon>Ascomycota</taxon>
        <taxon>Pezizomycotina</taxon>
        <taxon>Eurotiomycetes</taxon>
        <taxon>Eurotiomycetidae</taxon>
        <taxon>Onygenales</taxon>
        <taxon>Ajellomycetaceae</taxon>
        <taxon>Helicocarpus</taxon>
    </lineage>
</organism>
<protein>
    <submittedName>
        <fullName evidence="1">Uncharacterized protein</fullName>
    </submittedName>
</protein>